<sequence>MASSDAAFSNRIHRSIPALKVLCLAGEPLTNDEAILLNGSNSDDSHLAIWRLKLEPQADDVVLEDSTTATADKAVALNTLLKNNPAYSKRSLFGSSSSTGAKDAHASFGMGLEEFGITDEMMQVNILQDQTWSDLSLDLLLKPDGKREKPHGPS</sequence>
<comment type="caution">
    <text evidence="1">The sequence shown here is derived from an EMBL/GenBank/DDBJ whole genome shotgun (WGS) entry which is preliminary data.</text>
</comment>
<gene>
    <name evidence="1" type="ORF">BCR33DRAFT_716796</name>
</gene>
<evidence type="ECO:0000313" key="1">
    <source>
        <dbReference type="EMBL" id="ORY44856.1"/>
    </source>
</evidence>
<reference evidence="1 2" key="1">
    <citation type="submission" date="2016-07" db="EMBL/GenBank/DDBJ databases">
        <title>Pervasive Adenine N6-methylation of Active Genes in Fungi.</title>
        <authorList>
            <consortium name="DOE Joint Genome Institute"/>
            <person name="Mondo S.J."/>
            <person name="Dannebaum R.O."/>
            <person name="Kuo R.C."/>
            <person name="Labutti K."/>
            <person name="Haridas S."/>
            <person name="Kuo A."/>
            <person name="Salamov A."/>
            <person name="Ahrendt S.R."/>
            <person name="Lipzen A."/>
            <person name="Sullivan W."/>
            <person name="Andreopoulos W.B."/>
            <person name="Clum A."/>
            <person name="Lindquist E."/>
            <person name="Daum C."/>
            <person name="Ramamoorthy G.K."/>
            <person name="Gryganskyi A."/>
            <person name="Culley D."/>
            <person name="Magnuson J.K."/>
            <person name="James T.Y."/>
            <person name="O'Malley M.A."/>
            <person name="Stajich J.E."/>
            <person name="Spatafora J.W."/>
            <person name="Visel A."/>
            <person name="Grigoriev I.V."/>
        </authorList>
    </citation>
    <scope>NUCLEOTIDE SEQUENCE [LARGE SCALE GENOMIC DNA]</scope>
    <source>
        <strain evidence="1 2">JEL800</strain>
    </source>
</reference>
<dbReference type="AlphaFoldDB" id="A0A1Y2CD44"/>
<dbReference type="OrthoDB" id="10497075at2759"/>
<dbReference type="Proteomes" id="UP000193642">
    <property type="component" value="Unassembled WGS sequence"/>
</dbReference>
<protein>
    <submittedName>
        <fullName evidence="1">Uncharacterized protein</fullName>
    </submittedName>
</protein>
<evidence type="ECO:0000313" key="2">
    <source>
        <dbReference type="Proteomes" id="UP000193642"/>
    </source>
</evidence>
<dbReference type="EMBL" id="MCGO01000021">
    <property type="protein sequence ID" value="ORY44856.1"/>
    <property type="molecule type" value="Genomic_DNA"/>
</dbReference>
<keyword evidence="2" id="KW-1185">Reference proteome</keyword>
<accession>A0A1Y2CD44</accession>
<organism evidence="1 2">
    <name type="scientific">Rhizoclosmatium globosum</name>
    <dbReference type="NCBI Taxonomy" id="329046"/>
    <lineage>
        <taxon>Eukaryota</taxon>
        <taxon>Fungi</taxon>
        <taxon>Fungi incertae sedis</taxon>
        <taxon>Chytridiomycota</taxon>
        <taxon>Chytridiomycota incertae sedis</taxon>
        <taxon>Chytridiomycetes</taxon>
        <taxon>Chytridiales</taxon>
        <taxon>Chytriomycetaceae</taxon>
        <taxon>Rhizoclosmatium</taxon>
    </lineage>
</organism>
<proteinExistence type="predicted"/>
<name>A0A1Y2CD44_9FUNG</name>